<feature type="domain" description="Periplasmic binding protein" evidence="5">
    <location>
        <begin position="51"/>
        <end position="304"/>
    </location>
</feature>
<evidence type="ECO:0000256" key="3">
    <source>
        <dbReference type="ARBA" id="ARBA00022729"/>
    </source>
</evidence>
<dbReference type="Pfam" id="PF13407">
    <property type="entry name" value="Peripla_BP_4"/>
    <property type="match status" value="1"/>
</dbReference>
<organism evidence="6 7">
    <name type="scientific">Caproiciproducens faecalis</name>
    <dbReference type="NCBI Taxonomy" id="2820301"/>
    <lineage>
        <taxon>Bacteria</taxon>
        <taxon>Bacillati</taxon>
        <taxon>Bacillota</taxon>
        <taxon>Clostridia</taxon>
        <taxon>Eubacteriales</taxon>
        <taxon>Acutalibacteraceae</taxon>
        <taxon>Caproiciproducens</taxon>
    </lineage>
</organism>
<name>A0ABS7DJ97_9FIRM</name>
<comment type="caution">
    <text evidence="6">The sequence shown here is derived from an EMBL/GenBank/DDBJ whole genome shotgun (WGS) entry which is preliminary data.</text>
</comment>
<evidence type="ECO:0000256" key="2">
    <source>
        <dbReference type="ARBA" id="ARBA00007639"/>
    </source>
</evidence>
<accession>A0ABS7DJ97</accession>
<comment type="subcellular location">
    <subcellularLocation>
        <location evidence="1">Cell envelope</location>
    </subcellularLocation>
</comment>
<evidence type="ECO:0000259" key="5">
    <source>
        <dbReference type="Pfam" id="PF13407"/>
    </source>
</evidence>
<dbReference type="EMBL" id="JAGFNZ010000001">
    <property type="protein sequence ID" value="MBW7571353.1"/>
    <property type="molecule type" value="Genomic_DNA"/>
</dbReference>
<protein>
    <submittedName>
        <fullName evidence="6">Sugar ABC transporter substrate-binding protein</fullName>
    </submittedName>
</protein>
<dbReference type="CDD" id="cd19971">
    <property type="entry name" value="PBP1_ABC_sugar_binding-like"/>
    <property type="match status" value="1"/>
</dbReference>
<evidence type="ECO:0000313" key="6">
    <source>
        <dbReference type="EMBL" id="MBW7571353.1"/>
    </source>
</evidence>
<dbReference type="Gene3D" id="3.40.50.2300">
    <property type="match status" value="2"/>
</dbReference>
<feature type="signal peptide" evidence="4">
    <location>
        <begin position="1"/>
        <end position="19"/>
    </location>
</feature>
<sequence length="323" mass="33504">MKKFLSIVLALAMTAALLAGCSATGSQSAAAGSAAPSQAAAGSEAAKTVKVGVSVANLANSFYLEIKEGLESSLKKGDQLIITDANLDSAKQINDIEDMVQQKMDIILVDPVDSKGIKSALDSCAKANIPVIAFNSPVDDVDLVKSTVASDNYMAGELIAEALAKSINEKGNIAMYNYSVVKVCKDRGDGFEAGIAKYPNIKIVNKQEGKPATDASLPVMENILQANPDIVGVFALNDPAAIGCIAAIESAGKINQIKVVGVDGSKDGRNMITNGKMLASAAQFPKQIGSVSIETAYKILAGEKVEADIKIPVELVDKSNAAN</sequence>
<proteinExistence type="inferred from homology"/>
<evidence type="ECO:0000256" key="1">
    <source>
        <dbReference type="ARBA" id="ARBA00004196"/>
    </source>
</evidence>
<feature type="chain" id="PRO_5045914719" evidence="4">
    <location>
        <begin position="20"/>
        <end position="323"/>
    </location>
</feature>
<evidence type="ECO:0000313" key="7">
    <source>
        <dbReference type="Proteomes" id="UP000719942"/>
    </source>
</evidence>
<dbReference type="RefSeq" id="WP_219938563.1">
    <property type="nucleotide sequence ID" value="NZ_JAGFNZ010000001.1"/>
</dbReference>
<comment type="similarity">
    <text evidence="2">Belongs to the bacterial solute-binding protein 2 family.</text>
</comment>
<gene>
    <name evidence="6" type="ORF">J5W02_00890</name>
</gene>
<dbReference type="PANTHER" id="PTHR46847:SF1">
    <property type="entry name" value="D-ALLOSE-BINDING PERIPLASMIC PROTEIN-RELATED"/>
    <property type="match status" value="1"/>
</dbReference>
<dbReference type="InterPro" id="IPR025997">
    <property type="entry name" value="SBP_2_dom"/>
</dbReference>
<reference evidence="6 7" key="1">
    <citation type="submission" date="2021-03" db="EMBL/GenBank/DDBJ databases">
        <title>Caproiciproducens sp. nov. isolated from feces of cow.</title>
        <authorList>
            <person name="Choi J.-Y."/>
        </authorList>
    </citation>
    <scope>NUCLEOTIDE SEQUENCE [LARGE SCALE GENOMIC DNA]</scope>
    <source>
        <strain evidence="6 7">AGMB10547</strain>
    </source>
</reference>
<dbReference type="SUPFAM" id="SSF53822">
    <property type="entry name" value="Periplasmic binding protein-like I"/>
    <property type="match status" value="1"/>
</dbReference>
<dbReference type="PROSITE" id="PS51257">
    <property type="entry name" value="PROKAR_LIPOPROTEIN"/>
    <property type="match status" value="1"/>
</dbReference>
<dbReference type="InterPro" id="IPR028082">
    <property type="entry name" value="Peripla_BP_I"/>
</dbReference>
<keyword evidence="7" id="KW-1185">Reference proteome</keyword>
<dbReference type="PANTHER" id="PTHR46847">
    <property type="entry name" value="D-ALLOSE-BINDING PERIPLASMIC PROTEIN-RELATED"/>
    <property type="match status" value="1"/>
</dbReference>
<keyword evidence="3 4" id="KW-0732">Signal</keyword>
<dbReference type="Proteomes" id="UP000719942">
    <property type="component" value="Unassembled WGS sequence"/>
</dbReference>
<evidence type="ECO:0000256" key="4">
    <source>
        <dbReference type="SAM" id="SignalP"/>
    </source>
</evidence>